<keyword evidence="8" id="KW-1185">Reference proteome</keyword>
<dbReference type="InterPro" id="IPR041569">
    <property type="entry name" value="AAA_lid_3"/>
</dbReference>
<dbReference type="GO" id="GO:0005524">
    <property type="term" value="F:ATP binding"/>
    <property type="evidence" value="ECO:0007669"/>
    <property type="project" value="UniProtKB-KW"/>
</dbReference>
<organism evidence="7 8">
    <name type="scientific">Vicia faba</name>
    <name type="common">Broad bean</name>
    <name type="synonym">Faba vulgaris</name>
    <dbReference type="NCBI Taxonomy" id="3906"/>
    <lineage>
        <taxon>Eukaryota</taxon>
        <taxon>Viridiplantae</taxon>
        <taxon>Streptophyta</taxon>
        <taxon>Embryophyta</taxon>
        <taxon>Tracheophyta</taxon>
        <taxon>Spermatophyta</taxon>
        <taxon>Magnoliopsida</taxon>
        <taxon>eudicotyledons</taxon>
        <taxon>Gunneridae</taxon>
        <taxon>Pentapetalae</taxon>
        <taxon>rosids</taxon>
        <taxon>fabids</taxon>
        <taxon>Fabales</taxon>
        <taxon>Fabaceae</taxon>
        <taxon>Papilionoideae</taxon>
        <taxon>50 kb inversion clade</taxon>
        <taxon>NPAAA clade</taxon>
        <taxon>Hologalegina</taxon>
        <taxon>IRL clade</taxon>
        <taxon>Fabeae</taxon>
        <taxon>Vicia</taxon>
    </lineage>
</organism>
<evidence type="ECO:0000256" key="2">
    <source>
        <dbReference type="ARBA" id="ARBA00022840"/>
    </source>
</evidence>
<evidence type="ECO:0000313" key="8">
    <source>
        <dbReference type="Proteomes" id="UP001157006"/>
    </source>
</evidence>
<feature type="region of interest" description="Disordered" evidence="5">
    <location>
        <begin position="130"/>
        <end position="159"/>
    </location>
</feature>
<feature type="compositionally biased region" description="Low complexity" evidence="5">
    <location>
        <begin position="40"/>
        <end position="52"/>
    </location>
</feature>
<evidence type="ECO:0000313" key="7">
    <source>
        <dbReference type="EMBL" id="CAI8590390.1"/>
    </source>
</evidence>
<evidence type="ECO:0000256" key="4">
    <source>
        <dbReference type="RuleBase" id="RU003651"/>
    </source>
</evidence>
<dbReference type="PANTHER" id="PTHR48470">
    <property type="entry name" value="CELL DIVISION CONTROL PROTEIN 48 C ISOFORM 1"/>
    <property type="match status" value="1"/>
</dbReference>
<dbReference type="AlphaFoldDB" id="A0AAV0YVW6"/>
<evidence type="ECO:0000256" key="1">
    <source>
        <dbReference type="ARBA" id="ARBA00022741"/>
    </source>
</evidence>
<dbReference type="EMBL" id="OX451736">
    <property type="protein sequence ID" value="CAI8590390.1"/>
    <property type="molecule type" value="Genomic_DNA"/>
</dbReference>
<dbReference type="InterPro" id="IPR003959">
    <property type="entry name" value="ATPase_AAA_core"/>
</dbReference>
<dbReference type="GO" id="GO:0016887">
    <property type="term" value="F:ATP hydrolysis activity"/>
    <property type="evidence" value="ECO:0007669"/>
    <property type="project" value="InterPro"/>
</dbReference>
<keyword evidence="1 4" id="KW-0547">Nucleotide-binding</keyword>
<evidence type="ECO:0000256" key="3">
    <source>
        <dbReference type="ARBA" id="ARBA00023054"/>
    </source>
</evidence>
<reference evidence="7 8" key="1">
    <citation type="submission" date="2023-01" db="EMBL/GenBank/DDBJ databases">
        <authorList>
            <person name="Kreplak J."/>
        </authorList>
    </citation>
    <scope>NUCLEOTIDE SEQUENCE [LARGE SCALE GENOMIC DNA]</scope>
</reference>
<dbReference type="SUPFAM" id="SSF52540">
    <property type="entry name" value="P-loop containing nucleoside triphosphate hydrolases"/>
    <property type="match status" value="1"/>
</dbReference>
<dbReference type="PROSITE" id="PS00674">
    <property type="entry name" value="AAA"/>
    <property type="match status" value="1"/>
</dbReference>
<dbReference type="PANTHER" id="PTHR48470:SF1">
    <property type="entry name" value="CELL DIVISION CONTROL PROTEIN 48 C ISOFORM 1"/>
    <property type="match status" value="1"/>
</dbReference>
<accession>A0AAV0YVW6</accession>
<keyword evidence="3" id="KW-0175">Coiled coil</keyword>
<feature type="domain" description="AAA+ ATPase" evidence="6">
    <location>
        <begin position="226"/>
        <end position="362"/>
    </location>
</feature>
<dbReference type="Pfam" id="PF17862">
    <property type="entry name" value="AAA_lid_3"/>
    <property type="match status" value="1"/>
</dbReference>
<feature type="region of interest" description="Disordered" evidence="5">
    <location>
        <begin position="38"/>
        <end position="76"/>
    </location>
</feature>
<proteinExistence type="inferred from homology"/>
<evidence type="ECO:0000256" key="5">
    <source>
        <dbReference type="SAM" id="MobiDB-lite"/>
    </source>
</evidence>
<keyword evidence="2 4" id="KW-0067">ATP-binding</keyword>
<evidence type="ECO:0000259" key="6">
    <source>
        <dbReference type="SMART" id="SM00382"/>
    </source>
</evidence>
<dbReference type="SMART" id="SM00382">
    <property type="entry name" value="AAA"/>
    <property type="match status" value="1"/>
</dbReference>
<feature type="compositionally biased region" description="Acidic residues" evidence="5">
    <location>
        <begin position="53"/>
        <end position="62"/>
    </location>
</feature>
<dbReference type="FunFam" id="3.40.50.300:FF:001025">
    <property type="entry name" value="ATPase family, AAA domain-containing 2B"/>
    <property type="match status" value="1"/>
</dbReference>
<dbReference type="Proteomes" id="UP001157006">
    <property type="component" value="Chromosome 1L"/>
</dbReference>
<protein>
    <recommendedName>
        <fullName evidence="6">AAA+ ATPase domain-containing protein</fullName>
    </recommendedName>
</protein>
<dbReference type="Gene3D" id="3.40.50.300">
    <property type="entry name" value="P-loop containing nucleotide triphosphate hydrolases"/>
    <property type="match status" value="1"/>
</dbReference>
<dbReference type="InterPro" id="IPR055278">
    <property type="entry name" value="CDC48c"/>
</dbReference>
<gene>
    <name evidence="7" type="ORF">VFH_I439000</name>
</gene>
<dbReference type="Pfam" id="PF00004">
    <property type="entry name" value="AAA"/>
    <property type="match status" value="1"/>
</dbReference>
<dbReference type="InterPro" id="IPR027417">
    <property type="entry name" value="P-loop_NTPase"/>
</dbReference>
<dbReference type="InterPro" id="IPR003960">
    <property type="entry name" value="ATPase_AAA_CS"/>
</dbReference>
<comment type="similarity">
    <text evidence="4">Belongs to the AAA ATPase family.</text>
</comment>
<dbReference type="Gene3D" id="1.10.8.60">
    <property type="match status" value="1"/>
</dbReference>
<name>A0AAV0YVW6_VICFA</name>
<sequence length="466" mass="51576">MAYKTAEEIVDHLRSNYPDYHRTKYQTLIRFVDDALQHSNNTPTRNHNQNNNAEEDDHEDENPSASRKRRKTSEDGIYSDKVEPAFDLVKDMLRHSYTGAKSGLLVVQEKNVELDIGNTGKATITVNADGSKSKSISTTGKHSKGSVSNTGGGGGLEVKGKEGPKFKDLGGMKAIIEELIMDIVSLCNPWLPRHLGVKPLMKLVFLFIIFRLRRWFLESQGIGINLESGFLLYRPPGCGKKLIAKAVANEVGANFIHIKGPELLNKYVGESELSVRTLFSRARTCAPCVLFFDEVDALTTEHGKEGEWVIETLLNQLLIELDGAESRRGVFVIGATNRPEVMDRALLRPGRFGKLLYVPLPSPDDRVLILKALARNKNIDSSVDLSAIGRMESCENLSGADLAELMNEAVMAALDEKLSSAETTSLTISLTIRTSHFELALSKASPSVSDKQRQYYERLSKSLRAA</sequence>
<dbReference type="InterPro" id="IPR003593">
    <property type="entry name" value="AAA+_ATPase"/>
</dbReference>